<gene>
    <name evidence="2" type="ORF">PCOR1329_LOCUS50567</name>
</gene>
<feature type="compositionally biased region" description="Basic and acidic residues" evidence="1">
    <location>
        <begin position="1"/>
        <end position="12"/>
    </location>
</feature>
<feature type="non-terminal residue" evidence="2">
    <location>
        <position position="1"/>
    </location>
</feature>
<protein>
    <submittedName>
        <fullName evidence="2">Uncharacterized protein</fullName>
    </submittedName>
</protein>
<organism evidence="2 3">
    <name type="scientific">Prorocentrum cordatum</name>
    <dbReference type="NCBI Taxonomy" id="2364126"/>
    <lineage>
        <taxon>Eukaryota</taxon>
        <taxon>Sar</taxon>
        <taxon>Alveolata</taxon>
        <taxon>Dinophyceae</taxon>
        <taxon>Prorocentrales</taxon>
        <taxon>Prorocentraceae</taxon>
        <taxon>Prorocentrum</taxon>
    </lineage>
</organism>
<proteinExistence type="predicted"/>
<reference evidence="2" key="1">
    <citation type="submission" date="2023-10" db="EMBL/GenBank/DDBJ databases">
        <authorList>
            <person name="Chen Y."/>
            <person name="Shah S."/>
            <person name="Dougan E. K."/>
            <person name="Thang M."/>
            <person name="Chan C."/>
        </authorList>
    </citation>
    <scope>NUCLEOTIDE SEQUENCE [LARGE SCALE GENOMIC DNA]</scope>
</reference>
<dbReference type="Proteomes" id="UP001189429">
    <property type="component" value="Unassembled WGS sequence"/>
</dbReference>
<name>A0ABN9UQ11_9DINO</name>
<evidence type="ECO:0000313" key="3">
    <source>
        <dbReference type="Proteomes" id="UP001189429"/>
    </source>
</evidence>
<feature type="region of interest" description="Disordered" evidence="1">
    <location>
        <begin position="103"/>
        <end position="253"/>
    </location>
</feature>
<feature type="compositionally biased region" description="Low complexity" evidence="1">
    <location>
        <begin position="150"/>
        <end position="178"/>
    </location>
</feature>
<accession>A0ABN9UQ11</accession>
<evidence type="ECO:0000313" key="2">
    <source>
        <dbReference type="EMBL" id="CAK0862053.1"/>
    </source>
</evidence>
<feature type="region of interest" description="Disordered" evidence="1">
    <location>
        <begin position="1"/>
        <end position="21"/>
    </location>
</feature>
<sequence length="287" mass="30021">ARHRGRAVDAGRRGRKHSCRALPEYRHRSPCRRGEDDADRAHPVLHGSGKLLRKRARGLDGHGLDGTGARPGHHHHQCRHHLSMERAPDKLGRHAWPRRFHHGGGAILTGPGRRRGGARRSGWGGAADRDGVATGRQAPGAAALLREQDGPGARRLRPVGAGARGPAGRQGAAGAAADRGPRGVRGRRGPRGHEGREVGRARHLVRGLRIGQGAGRAAGARRGAARGAGGGNGRQGRRRAGGVRGGPRGGARAAAVLPARRRPVRCVRSRAVRLGTAARRGAAAPGC</sequence>
<dbReference type="EMBL" id="CAUYUJ010016120">
    <property type="protein sequence ID" value="CAK0862053.1"/>
    <property type="molecule type" value="Genomic_DNA"/>
</dbReference>
<feature type="non-terminal residue" evidence="2">
    <location>
        <position position="287"/>
    </location>
</feature>
<keyword evidence="3" id="KW-1185">Reference proteome</keyword>
<feature type="compositionally biased region" description="Basic and acidic residues" evidence="1">
    <location>
        <begin position="191"/>
        <end position="200"/>
    </location>
</feature>
<evidence type="ECO:0000256" key="1">
    <source>
        <dbReference type="SAM" id="MobiDB-lite"/>
    </source>
</evidence>
<comment type="caution">
    <text evidence="2">The sequence shown here is derived from an EMBL/GenBank/DDBJ whole genome shotgun (WGS) entry which is preliminary data.</text>
</comment>